<evidence type="ECO:0000259" key="3">
    <source>
        <dbReference type="Pfam" id="PF04773"/>
    </source>
</evidence>
<feature type="region of interest" description="Disordered" evidence="1">
    <location>
        <begin position="448"/>
        <end position="477"/>
    </location>
</feature>
<name>A0ABY3SZ10_9GAMM</name>
<feature type="region of interest" description="Disordered" evidence="1">
    <location>
        <begin position="334"/>
        <end position="371"/>
    </location>
</feature>
<proteinExistence type="predicted"/>
<evidence type="ECO:0000313" key="4">
    <source>
        <dbReference type="EMBL" id="UJS24363.1"/>
    </source>
</evidence>
<feature type="compositionally biased region" description="Basic and acidic residues" evidence="1">
    <location>
        <begin position="354"/>
        <end position="368"/>
    </location>
</feature>
<dbReference type="InterPro" id="IPR006860">
    <property type="entry name" value="FecR"/>
</dbReference>
<feature type="compositionally biased region" description="Basic and acidic residues" evidence="1">
    <location>
        <begin position="244"/>
        <end position="265"/>
    </location>
</feature>
<organism evidence="4 5">
    <name type="scientific">Thiothrix winogradskyi</name>
    <dbReference type="NCBI Taxonomy" id="96472"/>
    <lineage>
        <taxon>Bacteria</taxon>
        <taxon>Pseudomonadati</taxon>
        <taxon>Pseudomonadota</taxon>
        <taxon>Gammaproteobacteria</taxon>
        <taxon>Thiotrichales</taxon>
        <taxon>Thiotrichaceae</taxon>
        <taxon>Thiothrix</taxon>
    </lineage>
</organism>
<gene>
    <name evidence="4" type="ORF">L2Y54_20905</name>
</gene>
<dbReference type="PANTHER" id="PTHR38731">
    <property type="entry name" value="LIPL45-RELATED LIPOPROTEIN-RELATED"/>
    <property type="match status" value="1"/>
</dbReference>
<reference evidence="4" key="1">
    <citation type="journal article" date="2022" name="Microorganisms">
        <title>Two New Species of Filamentous Sulfur Bacteria of the Genus Thiothrix, Thiothrix winogradskyi sp. nov. and 'Candidatus Thiothrix sulfatifontis' sp. nov.</title>
        <authorList>
            <person name="Ravin N.V."/>
            <person name="Rossetti S."/>
            <person name="Beletsky A.V."/>
            <person name="Kadnikov V.V."/>
            <person name="Rudenko T.S."/>
            <person name="Smolyakov D.D."/>
            <person name="Moskvitina M.I."/>
            <person name="Gureeva M.V."/>
            <person name="Mardanov A.V."/>
            <person name="Grabovich M.Y."/>
        </authorList>
    </citation>
    <scope>NUCLEOTIDE SEQUENCE</scope>
    <source>
        <strain evidence="4">CT3</strain>
    </source>
</reference>
<feature type="signal peptide" evidence="2">
    <location>
        <begin position="1"/>
        <end position="26"/>
    </location>
</feature>
<feature type="domain" description="FecR protein" evidence="3">
    <location>
        <begin position="81"/>
        <end position="183"/>
    </location>
</feature>
<sequence>MKYTASLFSVLALVVTLTLPAHNAFANDVKTVTSGESSAETTAEPRVIGKVSYILGQADMILPDGSVTAITKQTKILEGSKVSVKDRSKLNLLMVDGAIEKLPANSTLEFARYYYDPADPKASEIRKELTEGEVTSKTGVGGTEAKERYRLNSPLAAIAVLGTEYTVSVSAGETRVVVLDGRISMAKLEGSCQRFAFGACADGEQLGANQRGLALVVRRDQLRPVLIPASTPPATKNTTQAVSSKEEQAKEDAANKKAEEEAAAKEKEAKVAASKKAAEEAAAAKEKEAKVAADKKAAEEAAAAKEKEAKVVADKKAAEEAAAAKEKAAEVAEAKKADKQAEAPATASTSVTQSDEKSSDKGNDKTTVKETVAPLAENTTDKKVVEVAKKIDERDPLAEIKAEASLVAPAVVAVQPKTPAVVVETPAPAVTVAPVVVAEAPKAVGNLESTTPSSLVTPSGQAPVAATPPSIAPSTTSSATNSMLLVSSGSSGSSGTGLLSGSTGVSLGGVLESSTGSALLESSAGSALSGGLITTPLGTPLGSTTTGLVESAVKTESTVTTDEGEVIAAVTPPPVVETPVTPAPTPALAPVRWGKYDPATVVDGMTLGDQVSSQYEQIIAAATEDSYSIERLKGASATLPEQRDVAFALGSYEANVRNATTGVATAATLTDATLNVSSVRNTFDTDFTLNSPVYTGAVRATGTYSAIDGILKDDGANPQTTINGGVGVLSDVTGAAYTFTHQIDTILSADGALNWTGTAIGD</sequence>
<keyword evidence="2" id="KW-0732">Signal</keyword>
<dbReference type="Proteomes" id="UP001054801">
    <property type="component" value="Chromosome"/>
</dbReference>
<dbReference type="RefSeq" id="WP_236498809.1">
    <property type="nucleotide sequence ID" value="NZ_CP091244.1"/>
</dbReference>
<feature type="compositionally biased region" description="Polar residues" evidence="1">
    <location>
        <begin position="448"/>
        <end position="460"/>
    </location>
</feature>
<dbReference type="Pfam" id="PF04773">
    <property type="entry name" value="FecR"/>
    <property type="match status" value="1"/>
</dbReference>
<feature type="region of interest" description="Disordered" evidence="1">
    <location>
        <begin position="226"/>
        <end position="265"/>
    </location>
</feature>
<accession>A0ABY3SZ10</accession>
<feature type="compositionally biased region" description="Polar residues" evidence="1">
    <location>
        <begin position="232"/>
        <end position="243"/>
    </location>
</feature>
<evidence type="ECO:0000256" key="1">
    <source>
        <dbReference type="SAM" id="MobiDB-lite"/>
    </source>
</evidence>
<dbReference type="EMBL" id="CP091244">
    <property type="protein sequence ID" value="UJS24363.1"/>
    <property type="molecule type" value="Genomic_DNA"/>
</dbReference>
<feature type="chain" id="PRO_5046800025" evidence="2">
    <location>
        <begin position="27"/>
        <end position="762"/>
    </location>
</feature>
<protein>
    <submittedName>
        <fullName evidence="4">FecR family protein</fullName>
    </submittedName>
</protein>
<feature type="compositionally biased region" description="Low complexity" evidence="1">
    <location>
        <begin position="462"/>
        <end position="477"/>
    </location>
</feature>
<evidence type="ECO:0000313" key="5">
    <source>
        <dbReference type="Proteomes" id="UP001054801"/>
    </source>
</evidence>
<keyword evidence="5" id="KW-1185">Reference proteome</keyword>
<dbReference type="Gene3D" id="2.60.120.1440">
    <property type="match status" value="1"/>
</dbReference>
<evidence type="ECO:0000256" key="2">
    <source>
        <dbReference type="SAM" id="SignalP"/>
    </source>
</evidence>